<keyword evidence="5" id="KW-0238">DNA-binding</keyword>
<dbReference type="InterPro" id="IPR014711">
    <property type="entry name" value="TopoI_cat_a-hlx-sub_euk"/>
</dbReference>
<dbReference type="InterPro" id="IPR011010">
    <property type="entry name" value="DNA_brk_join_enz"/>
</dbReference>
<evidence type="ECO:0000256" key="2">
    <source>
        <dbReference type="ARBA" id="ARBA00006645"/>
    </source>
</evidence>
<dbReference type="Pfam" id="PF21338">
    <property type="entry name" value="Top1B_N_bact"/>
    <property type="match status" value="1"/>
</dbReference>
<evidence type="ECO:0000256" key="1">
    <source>
        <dbReference type="ARBA" id="ARBA00000213"/>
    </source>
</evidence>
<dbReference type="GO" id="GO:0006265">
    <property type="term" value="P:DNA topological change"/>
    <property type="evidence" value="ECO:0007669"/>
    <property type="project" value="InterPro"/>
</dbReference>
<protein>
    <recommendedName>
        <fullName evidence="3">DNA topoisomerase</fullName>
        <ecNumber evidence="3">5.6.2.1</ecNumber>
    </recommendedName>
</protein>
<dbReference type="InterPro" id="IPR001631">
    <property type="entry name" value="TopoI"/>
</dbReference>
<gene>
    <name evidence="9" type="ORF">G5C66_21525</name>
</gene>
<comment type="similarity">
    <text evidence="2">Belongs to the type IB topoisomerase family.</text>
</comment>
<dbReference type="Gene3D" id="3.30.66.10">
    <property type="entry name" value="DNA topoisomerase I domain"/>
    <property type="match status" value="1"/>
</dbReference>
<dbReference type="SUPFAM" id="SSF55869">
    <property type="entry name" value="DNA topoisomerase I domain"/>
    <property type="match status" value="1"/>
</dbReference>
<feature type="domain" description="DNA topoisomerase I catalytic core eukaryotic-type" evidence="7">
    <location>
        <begin position="81"/>
        <end position="292"/>
    </location>
</feature>
<dbReference type="InterPro" id="IPR013500">
    <property type="entry name" value="TopoI_cat_euk"/>
</dbReference>
<proteinExistence type="inferred from homology"/>
<dbReference type="PRINTS" id="PR00416">
    <property type="entry name" value="EUTPISMRASEI"/>
</dbReference>
<dbReference type="SUPFAM" id="SSF56349">
    <property type="entry name" value="DNA breaking-rejoining enzymes"/>
    <property type="match status" value="1"/>
</dbReference>
<feature type="domain" description="DNA topoisomerase IB N-terminal" evidence="8">
    <location>
        <begin position="22"/>
        <end position="69"/>
    </location>
</feature>
<evidence type="ECO:0000256" key="5">
    <source>
        <dbReference type="ARBA" id="ARBA00023125"/>
    </source>
</evidence>
<evidence type="ECO:0000313" key="9">
    <source>
        <dbReference type="EMBL" id="NGN95306.1"/>
    </source>
</evidence>
<dbReference type="GO" id="GO:0003917">
    <property type="term" value="F:DNA topoisomerase type I (single strand cut, ATP-independent) activity"/>
    <property type="evidence" value="ECO:0007669"/>
    <property type="project" value="UniProtKB-EC"/>
</dbReference>
<dbReference type="RefSeq" id="WP_165112974.1">
    <property type="nucleotide sequence ID" value="NZ_JAALAA010000022.1"/>
</dbReference>
<dbReference type="InterPro" id="IPR035447">
    <property type="entry name" value="DNA_topo_I_N_sf"/>
</dbReference>
<accession>A0A6M1R5B3</accession>
<evidence type="ECO:0000259" key="8">
    <source>
        <dbReference type="Pfam" id="PF21338"/>
    </source>
</evidence>
<dbReference type="PROSITE" id="PS52038">
    <property type="entry name" value="TOPO_IB_2"/>
    <property type="match status" value="1"/>
</dbReference>
<comment type="catalytic activity">
    <reaction evidence="1">
        <text>ATP-independent breakage of single-stranded DNA, followed by passage and rejoining.</text>
        <dbReference type="EC" id="5.6.2.1"/>
    </reaction>
</comment>
<keyword evidence="6 9" id="KW-0413">Isomerase</keyword>
<sequence length="339" mass="37853">MVRLRRVSAEEPGWTRRGAGRGFVYLDDAGDRLPEDAAARIRALAIPPAWEDVWICPHENGHLQAVGTDAAGRRQYLYHPDWRAKRDQEKFDRVLELGSVLPRVRERAERDLTTTGMSDARASALAVRLLDLGCFRIGSDAYADDNGGFGLTTLERRHVHKRDGAYVFDFTGKSGVHHTISIDDPLSVEAIATLRRRRAGFEELLAYKQGSRWQRLTPAMVNDYVRELSGLEVSAKDFRTWHATVLAALALAEDPEAAERATPTARSRRKQQAAAIKEVAEYLGNTPAIARASYVDPRVLELHEQGRTIRVRKGSSTDPQARQAAAERAVLRLLAPEED</sequence>
<dbReference type="Pfam" id="PF01028">
    <property type="entry name" value="Topoisom_I"/>
    <property type="match status" value="1"/>
</dbReference>
<dbReference type="EC" id="5.6.2.1" evidence="3"/>
<comment type="caution">
    <text evidence="9">The sequence shown here is derived from an EMBL/GenBank/DDBJ whole genome shotgun (WGS) entry which is preliminary data.</text>
</comment>
<dbReference type="Gene3D" id="1.10.132.120">
    <property type="match status" value="1"/>
</dbReference>
<dbReference type="GO" id="GO:0003677">
    <property type="term" value="F:DNA binding"/>
    <property type="evidence" value="ECO:0007669"/>
    <property type="project" value="UniProtKB-KW"/>
</dbReference>
<dbReference type="Gene3D" id="3.90.15.10">
    <property type="entry name" value="Topoisomerase I, Chain A, domain 3"/>
    <property type="match status" value="1"/>
</dbReference>
<evidence type="ECO:0000256" key="4">
    <source>
        <dbReference type="ARBA" id="ARBA00023029"/>
    </source>
</evidence>
<keyword evidence="10" id="KW-1185">Reference proteome</keyword>
<evidence type="ECO:0000256" key="6">
    <source>
        <dbReference type="ARBA" id="ARBA00023235"/>
    </source>
</evidence>
<name>A0A6M1R5B3_9ACTN</name>
<dbReference type="EMBL" id="JAALAA010000022">
    <property type="protein sequence ID" value="NGN95306.1"/>
    <property type="molecule type" value="Genomic_DNA"/>
</dbReference>
<evidence type="ECO:0000256" key="3">
    <source>
        <dbReference type="ARBA" id="ARBA00012891"/>
    </source>
</evidence>
<dbReference type="Proteomes" id="UP000483261">
    <property type="component" value="Unassembled WGS sequence"/>
</dbReference>
<evidence type="ECO:0000313" key="10">
    <source>
        <dbReference type="Proteomes" id="UP000483261"/>
    </source>
</evidence>
<evidence type="ECO:0000259" key="7">
    <source>
        <dbReference type="Pfam" id="PF01028"/>
    </source>
</evidence>
<dbReference type="AlphaFoldDB" id="A0A6M1R5B3"/>
<reference evidence="9 10" key="1">
    <citation type="submission" date="2020-02" db="EMBL/GenBank/DDBJ databases">
        <title>Whole-genome analyses of novel actinobacteria.</title>
        <authorList>
            <person name="Sahin N."/>
        </authorList>
    </citation>
    <scope>NUCLEOTIDE SEQUENCE [LARGE SCALE GENOMIC DNA]</scope>
    <source>
        <strain evidence="9 10">KC13</strain>
    </source>
</reference>
<dbReference type="InterPro" id="IPR049331">
    <property type="entry name" value="Top1B_N_bact"/>
</dbReference>
<organism evidence="9 10">
    <name type="scientific">Nocardioides turkmenicus</name>
    <dbReference type="NCBI Taxonomy" id="2711220"/>
    <lineage>
        <taxon>Bacteria</taxon>
        <taxon>Bacillati</taxon>
        <taxon>Actinomycetota</taxon>
        <taxon>Actinomycetes</taxon>
        <taxon>Propionibacteriales</taxon>
        <taxon>Nocardioidaceae</taxon>
        <taxon>Nocardioides</taxon>
    </lineage>
</organism>
<keyword evidence="4" id="KW-0799">Topoisomerase</keyword>